<proteinExistence type="predicted"/>
<keyword evidence="2" id="KW-1185">Reference proteome</keyword>
<dbReference type="RefSeq" id="WP_377021357.1">
    <property type="nucleotide sequence ID" value="NZ_JBHLTS010000015.1"/>
</dbReference>
<name>A0ABV6L185_9SPHI</name>
<sequence>MWVALRMFEERRNLLTTFANEQTGAAARSAKERAALSQVHIDRIRAILLADDKATKSDLPS</sequence>
<dbReference type="EMBL" id="JBHLTS010000015">
    <property type="protein sequence ID" value="MFC0513493.1"/>
    <property type="molecule type" value="Genomic_DNA"/>
</dbReference>
<protein>
    <submittedName>
        <fullName evidence="1">Uncharacterized protein</fullName>
    </submittedName>
</protein>
<gene>
    <name evidence="1" type="ORF">ACFFGT_04750</name>
</gene>
<reference evidence="1 2" key="1">
    <citation type="submission" date="2024-09" db="EMBL/GenBank/DDBJ databases">
        <authorList>
            <person name="Sun Q."/>
            <person name="Mori K."/>
        </authorList>
    </citation>
    <scope>NUCLEOTIDE SEQUENCE [LARGE SCALE GENOMIC DNA]</scope>
    <source>
        <strain evidence="1 2">NCAIM B.02415</strain>
    </source>
</reference>
<dbReference type="Proteomes" id="UP001589828">
    <property type="component" value="Unassembled WGS sequence"/>
</dbReference>
<accession>A0ABV6L185</accession>
<comment type="caution">
    <text evidence="1">The sequence shown here is derived from an EMBL/GenBank/DDBJ whole genome shotgun (WGS) entry which is preliminary data.</text>
</comment>
<evidence type="ECO:0000313" key="1">
    <source>
        <dbReference type="EMBL" id="MFC0513493.1"/>
    </source>
</evidence>
<organism evidence="1 2">
    <name type="scientific">Mucilaginibacter angelicae</name>
    <dbReference type="NCBI Taxonomy" id="869718"/>
    <lineage>
        <taxon>Bacteria</taxon>
        <taxon>Pseudomonadati</taxon>
        <taxon>Bacteroidota</taxon>
        <taxon>Sphingobacteriia</taxon>
        <taxon>Sphingobacteriales</taxon>
        <taxon>Sphingobacteriaceae</taxon>
        <taxon>Mucilaginibacter</taxon>
    </lineage>
</organism>
<evidence type="ECO:0000313" key="2">
    <source>
        <dbReference type="Proteomes" id="UP001589828"/>
    </source>
</evidence>